<dbReference type="Proteomes" id="UP000038045">
    <property type="component" value="Unplaced"/>
</dbReference>
<protein>
    <submittedName>
        <fullName evidence="2">F-box domain-containing protein</fullName>
    </submittedName>
</protein>
<organism evidence="1 2">
    <name type="scientific">Parastrongyloides trichosuri</name>
    <name type="common">Possum-specific nematode worm</name>
    <dbReference type="NCBI Taxonomy" id="131310"/>
    <lineage>
        <taxon>Eukaryota</taxon>
        <taxon>Metazoa</taxon>
        <taxon>Ecdysozoa</taxon>
        <taxon>Nematoda</taxon>
        <taxon>Chromadorea</taxon>
        <taxon>Rhabditida</taxon>
        <taxon>Tylenchina</taxon>
        <taxon>Panagrolaimomorpha</taxon>
        <taxon>Strongyloidoidea</taxon>
        <taxon>Strongyloididae</taxon>
        <taxon>Parastrongyloides</taxon>
    </lineage>
</organism>
<reference evidence="2" key="1">
    <citation type="submission" date="2017-02" db="UniProtKB">
        <authorList>
            <consortium name="WormBaseParasite"/>
        </authorList>
    </citation>
    <scope>IDENTIFICATION</scope>
</reference>
<dbReference type="WBParaSite" id="PTRK_0000718300.1">
    <property type="protein sequence ID" value="PTRK_0000718300.1"/>
    <property type="gene ID" value="PTRK_0000718300"/>
</dbReference>
<proteinExistence type="predicted"/>
<sequence>MLQFVESIPKSMEIVFDNYELMGIILSYIDDVKDRMSFELVCKTFRYLSIYSILPSLRKGYFYNFNCLKILISYNAANISVNIGSSDVNYCYSISRNDLINEISSNDNRLQISLIGFLRRFLLQTKNVSIEIIDDDGNRDLEDTMWLDKIIVQLIIEMKCRINEITLSPVIYPCRSKSIYETLKYIYKSLSKMSINVNLILDILWRREDEDFENLEYDLFYKIFKSNSIISVVIAPKDITIQCSFKEWMKLYFDIKFIRFESILKAVFLIDCRCVCCSQTSAKIYQSFLRNSPLYELSLNFSPFNVLNPSDIFCYIPDSVDALHLSNFMDNFDAYECLNILKSKRIKLLEINNADCFQFVDIGVFIESFPFLRALSLSEIGATFTTQLAEYLLNMYLKNNIEFLQFFSKFETKAFIALKNLKQKFKYSRMDPLSFECVTLGFNYANDELLIREYNN</sequence>
<dbReference type="AlphaFoldDB" id="A0A0N4ZH19"/>
<evidence type="ECO:0000313" key="2">
    <source>
        <dbReference type="WBParaSite" id="PTRK_0000718300.1"/>
    </source>
</evidence>
<evidence type="ECO:0000313" key="1">
    <source>
        <dbReference type="Proteomes" id="UP000038045"/>
    </source>
</evidence>
<keyword evidence="1" id="KW-1185">Reference proteome</keyword>
<name>A0A0N4ZH19_PARTI</name>
<accession>A0A0N4ZH19</accession>